<feature type="non-terminal residue" evidence="2">
    <location>
        <position position="377"/>
    </location>
</feature>
<proteinExistence type="predicted"/>
<comment type="caution">
    <text evidence="2">The sequence shown here is derived from an EMBL/GenBank/DDBJ whole genome shotgun (WGS) entry which is preliminary data.</text>
</comment>
<reference evidence="2" key="1">
    <citation type="journal article" date="2015" name="Nature">
        <title>Complex archaea that bridge the gap between prokaryotes and eukaryotes.</title>
        <authorList>
            <person name="Spang A."/>
            <person name="Saw J.H."/>
            <person name="Jorgensen S.L."/>
            <person name="Zaremba-Niedzwiedzka K."/>
            <person name="Martijn J."/>
            <person name="Lind A.E."/>
            <person name="van Eijk R."/>
            <person name="Schleper C."/>
            <person name="Guy L."/>
            <person name="Ettema T.J."/>
        </authorList>
    </citation>
    <scope>NUCLEOTIDE SEQUENCE</scope>
</reference>
<evidence type="ECO:0000259" key="1">
    <source>
        <dbReference type="Pfam" id="PF20250"/>
    </source>
</evidence>
<protein>
    <recommendedName>
        <fullName evidence="1">Flagellar Assembly Protein A N-terminal region domain-containing protein</fullName>
    </recommendedName>
</protein>
<dbReference type="PANTHER" id="PTHR38032">
    <property type="entry name" value="POLYMERASE-RELATED"/>
    <property type="match status" value="1"/>
</dbReference>
<dbReference type="Pfam" id="PF20250">
    <property type="entry name" value="FapA_N"/>
    <property type="match status" value="2"/>
</dbReference>
<organism evidence="2">
    <name type="scientific">marine sediment metagenome</name>
    <dbReference type="NCBI Taxonomy" id="412755"/>
    <lineage>
        <taxon>unclassified sequences</taxon>
        <taxon>metagenomes</taxon>
        <taxon>ecological metagenomes</taxon>
    </lineage>
</organism>
<gene>
    <name evidence="2" type="ORF">LCGC14_2506350</name>
</gene>
<feature type="domain" description="Flagellar Assembly Protein A N-terminal region" evidence="1">
    <location>
        <begin position="19"/>
        <end position="143"/>
    </location>
</feature>
<dbReference type="InterPro" id="IPR005646">
    <property type="entry name" value="FapA"/>
</dbReference>
<dbReference type="PANTHER" id="PTHR38032:SF1">
    <property type="entry name" value="RNA-BINDING PROTEIN KHPB N-TERMINAL DOMAIN-CONTAINING PROTEIN"/>
    <property type="match status" value="1"/>
</dbReference>
<dbReference type="EMBL" id="LAZR01040089">
    <property type="protein sequence ID" value="KKL15362.1"/>
    <property type="molecule type" value="Genomic_DNA"/>
</dbReference>
<dbReference type="InterPro" id="IPR046866">
    <property type="entry name" value="FapA_N"/>
</dbReference>
<name>A0A0F9BNF7_9ZZZZ</name>
<sequence>MDIGQVKQAILDFYQGEKLELLDYLLVQGRLPAVGEDATFEWQIHFVEPSEMAELKKKANEQAVQLKEIESIREFPIENVTEMARVKERVTVAMTGPAKDGAAGIDAYGTALPGKKGKELKIKLFENLEKMKTEIVAMGDGVLEKAEQDGTILLRVRPHADRLLRVDLSEDRMRAFLTLISPEGTGAPINPDEVHREIEDQGIIKGIKQEVLADAILEAKEGNAVTDLMFAEGKPPTHAGDRALIMRIDQAKGTSVSVGRDGRADFKNQDKITTIEKDSLIAELPPPVVNEDGWDVTGNTIPARESRALPVQLGKNVEQREESDGSVKFYSLVYGVVFHARGLLDILSLHSVEGDVGLTTGNIKFSGTVHVKGSVQS</sequence>
<dbReference type="AlphaFoldDB" id="A0A0F9BNF7"/>
<accession>A0A0F9BNF7</accession>
<feature type="domain" description="Flagellar Assembly Protein A N-terminal region" evidence="1">
    <location>
        <begin position="165"/>
        <end position="338"/>
    </location>
</feature>
<evidence type="ECO:0000313" key="2">
    <source>
        <dbReference type="EMBL" id="KKL15362.1"/>
    </source>
</evidence>